<keyword evidence="4" id="KW-1185">Reference proteome</keyword>
<feature type="transmembrane region" description="Helical" evidence="2">
    <location>
        <begin position="70"/>
        <end position="89"/>
    </location>
</feature>
<comment type="caution">
    <text evidence="3">The sequence shown here is derived from an EMBL/GenBank/DDBJ whole genome shotgun (WGS) entry which is preliminary data.</text>
</comment>
<feature type="region of interest" description="Disordered" evidence="1">
    <location>
        <begin position="1"/>
        <end position="54"/>
    </location>
</feature>
<dbReference type="EMBL" id="ML978360">
    <property type="protein sequence ID" value="KAF2023304.1"/>
    <property type="molecule type" value="Genomic_DNA"/>
</dbReference>
<sequence>MSKLTSEPAYTPGDGAKVGAPHRDEMPTPKAEQDSAKSDAASSHFQDTTSDDAPIDPREMAMIYSGLKTVRLTIFHGFVFVVSYLTDVWYARIALGQHIMAYLIFCLGRVFVFVRREFMLCMTGEHKEEPKKANVNEYTDMAPEESAIQVITQLIKLAVIATSTIEAVQDTTPLEKLASNVEQLVGSADKATSSDGTGRHEGVRSRAGTSSTYHPARDVSLQTRDIDRNCHKNNQLGDRSQHGSPLNQSALGNSRASTANSAVTQ</sequence>
<evidence type="ECO:0000313" key="3">
    <source>
        <dbReference type="EMBL" id="KAF2023304.1"/>
    </source>
</evidence>
<feature type="compositionally biased region" description="Basic and acidic residues" evidence="1">
    <location>
        <begin position="21"/>
        <end position="37"/>
    </location>
</feature>
<evidence type="ECO:0000313" key="4">
    <source>
        <dbReference type="Proteomes" id="UP000799777"/>
    </source>
</evidence>
<accession>A0A9P4GX41</accession>
<feature type="compositionally biased region" description="Polar residues" evidence="1">
    <location>
        <begin position="232"/>
        <end position="265"/>
    </location>
</feature>
<dbReference type="AlphaFoldDB" id="A0A9P4GX41"/>
<name>A0A9P4GX41_9PLEO</name>
<gene>
    <name evidence="3" type="ORF">EK21DRAFT_95019</name>
</gene>
<proteinExistence type="predicted"/>
<dbReference type="Proteomes" id="UP000799777">
    <property type="component" value="Unassembled WGS sequence"/>
</dbReference>
<keyword evidence="2" id="KW-0472">Membrane</keyword>
<keyword evidence="2" id="KW-0812">Transmembrane</keyword>
<feature type="region of interest" description="Disordered" evidence="1">
    <location>
        <begin position="188"/>
        <end position="265"/>
    </location>
</feature>
<keyword evidence="2" id="KW-1133">Transmembrane helix</keyword>
<feature type="transmembrane region" description="Helical" evidence="2">
    <location>
        <begin position="95"/>
        <end position="114"/>
    </location>
</feature>
<evidence type="ECO:0000256" key="2">
    <source>
        <dbReference type="SAM" id="Phobius"/>
    </source>
</evidence>
<reference evidence="3" key="1">
    <citation type="journal article" date="2020" name="Stud. Mycol.">
        <title>101 Dothideomycetes genomes: a test case for predicting lifestyles and emergence of pathogens.</title>
        <authorList>
            <person name="Haridas S."/>
            <person name="Albert R."/>
            <person name="Binder M."/>
            <person name="Bloem J."/>
            <person name="Labutti K."/>
            <person name="Salamov A."/>
            <person name="Andreopoulos B."/>
            <person name="Baker S."/>
            <person name="Barry K."/>
            <person name="Bills G."/>
            <person name="Bluhm B."/>
            <person name="Cannon C."/>
            <person name="Castanera R."/>
            <person name="Culley D."/>
            <person name="Daum C."/>
            <person name="Ezra D."/>
            <person name="Gonzalez J."/>
            <person name="Henrissat B."/>
            <person name="Kuo A."/>
            <person name="Liang C."/>
            <person name="Lipzen A."/>
            <person name="Lutzoni F."/>
            <person name="Magnuson J."/>
            <person name="Mondo S."/>
            <person name="Nolan M."/>
            <person name="Ohm R."/>
            <person name="Pangilinan J."/>
            <person name="Park H.-J."/>
            <person name="Ramirez L."/>
            <person name="Alfaro M."/>
            <person name="Sun H."/>
            <person name="Tritt A."/>
            <person name="Yoshinaga Y."/>
            <person name="Zwiers L.-H."/>
            <person name="Turgeon B."/>
            <person name="Goodwin S."/>
            <person name="Spatafora J."/>
            <person name="Crous P."/>
            <person name="Grigoriev I."/>
        </authorList>
    </citation>
    <scope>NUCLEOTIDE SEQUENCE</scope>
    <source>
        <strain evidence="3">CBS 110217</strain>
    </source>
</reference>
<protein>
    <submittedName>
        <fullName evidence="3">Uncharacterized protein</fullName>
    </submittedName>
</protein>
<evidence type="ECO:0000256" key="1">
    <source>
        <dbReference type="SAM" id="MobiDB-lite"/>
    </source>
</evidence>
<organism evidence="3 4">
    <name type="scientific">Setomelanomma holmii</name>
    <dbReference type="NCBI Taxonomy" id="210430"/>
    <lineage>
        <taxon>Eukaryota</taxon>
        <taxon>Fungi</taxon>
        <taxon>Dikarya</taxon>
        <taxon>Ascomycota</taxon>
        <taxon>Pezizomycotina</taxon>
        <taxon>Dothideomycetes</taxon>
        <taxon>Pleosporomycetidae</taxon>
        <taxon>Pleosporales</taxon>
        <taxon>Pleosporineae</taxon>
        <taxon>Phaeosphaeriaceae</taxon>
        <taxon>Setomelanomma</taxon>
    </lineage>
</organism>